<evidence type="ECO:0000256" key="6">
    <source>
        <dbReference type="SAM" id="Phobius"/>
    </source>
</evidence>
<dbReference type="Proteomes" id="UP001500416">
    <property type="component" value="Unassembled WGS sequence"/>
</dbReference>
<feature type="transmembrane region" description="Helical" evidence="6">
    <location>
        <begin position="81"/>
        <end position="100"/>
    </location>
</feature>
<evidence type="ECO:0000256" key="1">
    <source>
        <dbReference type="ARBA" id="ARBA00004651"/>
    </source>
</evidence>
<dbReference type="InterPro" id="IPR020846">
    <property type="entry name" value="MFS_dom"/>
</dbReference>
<dbReference type="Pfam" id="PF07690">
    <property type="entry name" value="MFS_1"/>
    <property type="match status" value="1"/>
</dbReference>
<keyword evidence="3 6" id="KW-0812">Transmembrane</keyword>
<evidence type="ECO:0000259" key="7">
    <source>
        <dbReference type="PROSITE" id="PS50850"/>
    </source>
</evidence>
<keyword evidence="4 6" id="KW-1133">Transmembrane helix</keyword>
<feature type="transmembrane region" description="Helical" evidence="6">
    <location>
        <begin position="21"/>
        <end position="43"/>
    </location>
</feature>
<feature type="transmembrane region" description="Helical" evidence="6">
    <location>
        <begin position="212"/>
        <end position="235"/>
    </location>
</feature>
<dbReference type="InterPro" id="IPR050189">
    <property type="entry name" value="MFS_Efflux_Transporters"/>
</dbReference>
<dbReference type="PANTHER" id="PTHR43124">
    <property type="entry name" value="PURINE EFFLUX PUMP PBUE"/>
    <property type="match status" value="1"/>
</dbReference>
<feature type="domain" description="Major facilitator superfamily (MFS) profile" evidence="7">
    <location>
        <begin position="17"/>
        <end position="391"/>
    </location>
</feature>
<evidence type="ECO:0000256" key="5">
    <source>
        <dbReference type="ARBA" id="ARBA00023136"/>
    </source>
</evidence>
<dbReference type="RefSeq" id="WP_343939282.1">
    <property type="nucleotide sequence ID" value="NZ_BAAABU010000029.1"/>
</dbReference>
<dbReference type="Gene3D" id="1.20.1250.20">
    <property type="entry name" value="MFS general substrate transporter like domains"/>
    <property type="match status" value="2"/>
</dbReference>
<feature type="transmembrane region" description="Helical" evidence="6">
    <location>
        <begin position="303"/>
        <end position="325"/>
    </location>
</feature>
<keyword evidence="9" id="KW-1185">Reference proteome</keyword>
<feature type="transmembrane region" description="Helical" evidence="6">
    <location>
        <begin position="141"/>
        <end position="167"/>
    </location>
</feature>
<feature type="transmembrane region" description="Helical" evidence="6">
    <location>
        <begin position="368"/>
        <end position="387"/>
    </location>
</feature>
<evidence type="ECO:0000256" key="4">
    <source>
        <dbReference type="ARBA" id="ARBA00022989"/>
    </source>
</evidence>
<dbReference type="PANTHER" id="PTHR43124:SF3">
    <property type="entry name" value="CHLORAMPHENICOL EFFLUX PUMP RV0191"/>
    <property type="match status" value="1"/>
</dbReference>
<keyword evidence="2" id="KW-1003">Cell membrane</keyword>
<evidence type="ECO:0000256" key="3">
    <source>
        <dbReference type="ARBA" id="ARBA00022692"/>
    </source>
</evidence>
<dbReference type="InterPro" id="IPR011701">
    <property type="entry name" value="MFS"/>
</dbReference>
<evidence type="ECO:0000313" key="9">
    <source>
        <dbReference type="Proteomes" id="UP001500416"/>
    </source>
</evidence>
<dbReference type="SUPFAM" id="SSF103473">
    <property type="entry name" value="MFS general substrate transporter"/>
    <property type="match status" value="1"/>
</dbReference>
<feature type="transmembrane region" description="Helical" evidence="6">
    <location>
        <begin position="247"/>
        <end position="266"/>
    </location>
</feature>
<organism evidence="8 9">
    <name type="scientific">Saccharothrix mutabilis subsp. mutabilis</name>
    <dbReference type="NCBI Taxonomy" id="66855"/>
    <lineage>
        <taxon>Bacteria</taxon>
        <taxon>Bacillati</taxon>
        <taxon>Actinomycetota</taxon>
        <taxon>Actinomycetes</taxon>
        <taxon>Pseudonocardiales</taxon>
        <taxon>Pseudonocardiaceae</taxon>
        <taxon>Saccharothrix</taxon>
    </lineage>
</organism>
<evidence type="ECO:0000256" key="2">
    <source>
        <dbReference type="ARBA" id="ARBA00022475"/>
    </source>
</evidence>
<name>A0ABN0US36_9PSEU</name>
<accession>A0ABN0US36</accession>
<protein>
    <recommendedName>
        <fullName evidence="7">Major facilitator superfamily (MFS) profile domain-containing protein</fullName>
    </recommendedName>
</protein>
<keyword evidence="5 6" id="KW-0472">Membrane</keyword>
<feature type="transmembrane region" description="Helical" evidence="6">
    <location>
        <begin position="278"/>
        <end position="297"/>
    </location>
</feature>
<gene>
    <name evidence="8" type="ORF">GCM10010492_70800</name>
</gene>
<proteinExistence type="predicted"/>
<reference evidence="8 9" key="1">
    <citation type="journal article" date="2019" name="Int. J. Syst. Evol. Microbiol.">
        <title>The Global Catalogue of Microorganisms (GCM) 10K type strain sequencing project: providing services to taxonomists for standard genome sequencing and annotation.</title>
        <authorList>
            <consortium name="The Broad Institute Genomics Platform"/>
            <consortium name="The Broad Institute Genome Sequencing Center for Infectious Disease"/>
            <person name="Wu L."/>
            <person name="Ma J."/>
        </authorList>
    </citation>
    <scope>NUCLEOTIDE SEQUENCE [LARGE SCALE GENOMIC DNA]</scope>
    <source>
        <strain evidence="8 9">JCM 3380</strain>
    </source>
</reference>
<feature type="transmembrane region" description="Helical" evidence="6">
    <location>
        <begin position="106"/>
        <end position="129"/>
    </location>
</feature>
<feature type="transmembrane region" description="Helical" evidence="6">
    <location>
        <begin position="337"/>
        <end position="362"/>
    </location>
</feature>
<evidence type="ECO:0000313" key="8">
    <source>
        <dbReference type="EMBL" id="GAA0259718.1"/>
    </source>
</evidence>
<feature type="transmembrane region" description="Helical" evidence="6">
    <location>
        <begin position="55"/>
        <end position="74"/>
    </location>
</feature>
<dbReference type="PROSITE" id="PS50850">
    <property type="entry name" value="MFS"/>
    <property type="match status" value="1"/>
</dbReference>
<sequence>MSVAVDEVPGDLRMARRLWPLMLASSVSLLPYTVFGTFLVRIAHDADTSAAVMGGLRGLGGLAALAAGAVLAPLLDRVARLRAAALGLVALAVASLVGALGQFAAMAVFCALVGAAMAVVHPALTASAADRFGDGPAAGRAATLVTATGALTVMLAAPVVALPALLWGWRGDLVVTAVLALALAVVFWVRPGRVLPTSTLGYLASYRALKGLRPLLAVALLRTAAFMGYLSYLAVIYDARFGLSPSAFALVWTLSGGTYFFGNLIAGRVVGSGRVRAHHVVFWSLAVSLVAIVAIYFTVLLPVAVVLTGVLGLCHSATAACVITLMVRHSGEARGTALGVTGAAVNLGTFAGAAAGGVGLGVAGLPGAAAVFGGITLLSLVPAGMVWRSERSR</sequence>
<feature type="transmembrane region" description="Helical" evidence="6">
    <location>
        <begin position="173"/>
        <end position="191"/>
    </location>
</feature>
<dbReference type="InterPro" id="IPR036259">
    <property type="entry name" value="MFS_trans_sf"/>
</dbReference>
<comment type="caution">
    <text evidence="8">The sequence shown here is derived from an EMBL/GenBank/DDBJ whole genome shotgun (WGS) entry which is preliminary data.</text>
</comment>
<dbReference type="EMBL" id="BAAABU010000029">
    <property type="protein sequence ID" value="GAA0259718.1"/>
    <property type="molecule type" value="Genomic_DNA"/>
</dbReference>
<comment type="subcellular location">
    <subcellularLocation>
        <location evidence="1">Cell membrane</location>
        <topology evidence="1">Multi-pass membrane protein</topology>
    </subcellularLocation>
</comment>